<organism evidence="1 2">
    <name type="scientific">Nitrosomonas supralitoralis</name>
    <dbReference type="NCBI Taxonomy" id="2116706"/>
    <lineage>
        <taxon>Bacteria</taxon>
        <taxon>Pseudomonadati</taxon>
        <taxon>Pseudomonadota</taxon>
        <taxon>Betaproteobacteria</taxon>
        <taxon>Nitrosomonadales</taxon>
        <taxon>Nitrosomonadaceae</taxon>
        <taxon>Nitrosomonas</taxon>
    </lineage>
</organism>
<dbReference type="EMBL" id="PXXU01000008">
    <property type="protein sequence ID" value="PSJ18244.1"/>
    <property type="molecule type" value="Genomic_DNA"/>
</dbReference>
<dbReference type="Pfam" id="PF07642">
    <property type="entry name" value="BBP2"/>
    <property type="match status" value="1"/>
</dbReference>
<protein>
    <submittedName>
        <fullName evidence="1">Porin</fullName>
    </submittedName>
</protein>
<dbReference type="Proteomes" id="UP000241912">
    <property type="component" value="Unassembled WGS sequence"/>
</dbReference>
<dbReference type="RefSeq" id="WP_106706058.1">
    <property type="nucleotide sequence ID" value="NZ_PXXU01000008.1"/>
</dbReference>
<accession>A0A2P7NXQ3</accession>
<gene>
    <name evidence="1" type="ORF">C7H79_04305</name>
</gene>
<comment type="caution">
    <text evidence="1">The sequence shown here is derived from an EMBL/GenBank/DDBJ whole genome shotgun (WGS) entry which is preliminary data.</text>
</comment>
<name>A0A2P7NXQ3_9PROT</name>
<sequence>MRNVSKNSNTRVYVPIGVLLLVLLSICNTHATSLPNLLKQHGLELGGWVNGGATYNANNPSDGFNGTVTFADRANRFQLNQLNFFLQRHVESEGAKWDIGGRFDFLFGTDAIYSQAFGISAFDENTAEPSNRGNWDLNLCCKSTRTYGIALPQAYLEAYIPMGRGFNIKMGHFYTPLGYETVPAPDNFFYTHAYILNSGEPFTHTGFLGSQTINQNWQIQGGVTTGSATGGWDGGFDKQLDNWGGIANIMWSSDDKRTAGQIGGTYGQTAVNEPWMMYSVVLRHRLTTKTHMVLHHTHGWASNISLPEGIRNAAWYSINTHLTYDLLPDLSIGIRAERFHDRNGWRVFSPYRILSALNNKGVSYAGNIPFISAPADYYAVTLGMNWKPVKRWERGWKPIRNIRIRKNIRYDRAVGMDMAFRPFDGKKDQVLFSLDATIPF</sequence>
<evidence type="ECO:0000313" key="1">
    <source>
        <dbReference type="EMBL" id="PSJ18244.1"/>
    </source>
</evidence>
<dbReference type="AlphaFoldDB" id="A0A2P7NXQ3"/>
<dbReference type="InterPro" id="IPR011486">
    <property type="entry name" value="BBP2"/>
</dbReference>
<evidence type="ECO:0000313" key="2">
    <source>
        <dbReference type="Proteomes" id="UP000241912"/>
    </source>
</evidence>
<keyword evidence="2" id="KW-1185">Reference proteome</keyword>
<proteinExistence type="predicted"/>
<reference evidence="1 2" key="1">
    <citation type="submission" date="2018-03" db="EMBL/GenBank/DDBJ databases">
        <title>Draft genome of Nitrosomonas supralitoralis APG5.</title>
        <authorList>
            <person name="Urakawa H."/>
            <person name="Lopez J.V."/>
        </authorList>
    </citation>
    <scope>NUCLEOTIDE SEQUENCE [LARGE SCALE GENOMIC DNA]</scope>
    <source>
        <strain evidence="1 2">APG5</strain>
    </source>
</reference>
<dbReference type="OrthoDB" id="9775763at2"/>